<dbReference type="CDD" id="cd04216">
    <property type="entry name" value="Phytocyanin"/>
    <property type="match status" value="1"/>
</dbReference>
<dbReference type="InterPro" id="IPR003245">
    <property type="entry name" value="Phytocyanin_dom"/>
</dbReference>
<dbReference type="GO" id="GO:0009055">
    <property type="term" value="F:electron transfer activity"/>
    <property type="evidence" value="ECO:0007669"/>
    <property type="project" value="InterPro"/>
</dbReference>
<keyword evidence="2" id="KW-0325">Glycoprotein</keyword>
<dbReference type="EMBL" id="JAJJMA010324718">
    <property type="protein sequence ID" value="MCL7050184.1"/>
    <property type="molecule type" value="Genomic_DNA"/>
</dbReference>
<proteinExistence type="predicted"/>
<dbReference type="Pfam" id="PF02298">
    <property type="entry name" value="Cu_bind_like"/>
    <property type="match status" value="1"/>
</dbReference>
<feature type="domain" description="Phytocyanin" evidence="5">
    <location>
        <begin position="30"/>
        <end position="128"/>
    </location>
</feature>
<feature type="chain" id="PRO_5041352858" description="Phytocyanin domain-containing protein" evidence="4">
    <location>
        <begin position="30"/>
        <end position="199"/>
    </location>
</feature>
<evidence type="ECO:0000256" key="1">
    <source>
        <dbReference type="ARBA" id="ARBA00022723"/>
    </source>
</evidence>
<keyword evidence="7" id="KW-1185">Reference proteome</keyword>
<comment type="caution">
    <text evidence="6">The sequence shown here is derived from an EMBL/GenBank/DDBJ whole genome shotgun (WGS) entry which is preliminary data.</text>
</comment>
<evidence type="ECO:0000256" key="2">
    <source>
        <dbReference type="ARBA" id="ARBA00023180"/>
    </source>
</evidence>
<evidence type="ECO:0000313" key="7">
    <source>
        <dbReference type="Proteomes" id="UP001177140"/>
    </source>
</evidence>
<dbReference type="InterPro" id="IPR039391">
    <property type="entry name" value="Phytocyanin-like"/>
</dbReference>
<keyword evidence="4" id="KW-0732">Signal</keyword>
<evidence type="ECO:0000259" key="5">
    <source>
        <dbReference type="PROSITE" id="PS51485"/>
    </source>
</evidence>
<dbReference type="PROSITE" id="PS51485">
    <property type="entry name" value="PHYTOCYANIN"/>
    <property type="match status" value="1"/>
</dbReference>
<organism evidence="6 7">
    <name type="scientific">Papaver nudicaule</name>
    <name type="common">Iceland poppy</name>
    <dbReference type="NCBI Taxonomy" id="74823"/>
    <lineage>
        <taxon>Eukaryota</taxon>
        <taxon>Viridiplantae</taxon>
        <taxon>Streptophyta</taxon>
        <taxon>Embryophyta</taxon>
        <taxon>Tracheophyta</taxon>
        <taxon>Spermatophyta</taxon>
        <taxon>Magnoliopsida</taxon>
        <taxon>Ranunculales</taxon>
        <taxon>Papaveraceae</taxon>
        <taxon>Papaveroideae</taxon>
        <taxon>Papaver</taxon>
    </lineage>
</organism>
<dbReference type="GO" id="GO:0046872">
    <property type="term" value="F:metal ion binding"/>
    <property type="evidence" value="ECO:0007669"/>
    <property type="project" value="UniProtKB-KW"/>
</dbReference>
<feature type="compositionally biased region" description="Pro residues" evidence="3">
    <location>
        <begin position="157"/>
        <end position="168"/>
    </location>
</feature>
<dbReference type="PANTHER" id="PTHR33021:SF499">
    <property type="entry name" value="OS12G0150500 PROTEIN"/>
    <property type="match status" value="1"/>
</dbReference>
<evidence type="ECO:0000256" key="4">
    <source>
        <dbReference type="SAM" id="SignalP"/>
    </source>
</evidence>
<name>A0AA41VZ32_PAPNU</name>
<dbReference type="FunFam" id="2.60.40.420:FF:000003">
    <property type="entry name" value="Blue copper"/>
    <property type="match status" value="1"/>
</dbReference>
<dbReference type="Gene3D" id="2.60.40.420">
    <property type="entry name" value="Cupredoxins - blue copper proteins"/>
    <property type="match status" value="1"/>
</dbReference>
<protein>
    <recommendedName>
        <fullName evidence="5">Phytocyanin domain-containing protein</fullName>
    </recommendedName>
</protein>
<feature type="region of interest" description="Disordered" evidence="3">
    <location>
        <begin position="128"/>
        <end position="178"/>
    </location>
</feature>
<dbReference type="InterPro" id="IPR008972">
    <property type="entry name" value="Cupredoxin"/>
</dbReference>
<feature type="signal peptide" evidence="4">
    <location>
        <begin position="1"/>
        <end position="29"/>
    </location>
</feature>
<accession>A0AA41VZ32</accession>
<evidence type="ECO:0000256" key="3">
    <source>
        <dbReference type="SAM" id="MobiDB-lite"/>
    </source>
</evidence>
<feature type="compositionally biased region" description="Low complexity" evidence="3">
    <location>
        <begin position="169"/>
        <end position="178"/>
    </location>
</feature>
<dbReference type="GO" id="GO:0005886">
    <property type="term" value="C:plasma membrane"/>
    <property type="evidence" value="ECO:0007669"/>
    <property type="project" value="TreeGrafter"/>
</dbReference>
<dbReference type="Proteomes" id="UP001177140">
    <property type="component" value="Unassembled WGS sequence"/>
</dbReference>
<reference evidence="6" key="1">
    <citation type="submission" date="2022-03" db="EMBL/GenBank/DDBJ databases">
        <title>A functionally conserved STORR gene fusion in Papaver species that diverged 16.8 million years ago.</title>
        <authorList>
            <person name="Catania T."/>
        </authorList>
    </citation>
    <scope>NUCLEOTIDE SEQUENCE</scope>
    <source>
        <strain evidence="6">S-191538</strain>
    </source>
</reference>
<evidence type="ECO:0000313" key="6">
    <source>
        <dbReference type="EMBL" id="MCL7050184.1"/>
    </source>
</evidence>
<dbReference type="AlphaFoldDB" id="A0AA41VZ32"/>
<keyword evidence="1" id="KW-0479">Metal-binding</keyword>
<gene>
    <name evidence="6" type="ORF">MKW94_028672</name>
</gene>
<dbReference type="SUPFAM" id="SSF49503">
    <property type="entry name" value="Cupredoxins"/>
    <property type="match status" value="1"/>
</dbReference>
<dbReference type="PANTHER" id="PTHR33021">
    <property type="entry name" value="BLUE COPPER PROTEIN"/>
    <property type="match status" value="1"/>
</dbReference>
<feature type="compositionally biased region" description="Pro residues" evidence="3">
    <location>
        <begin position="134"/>
        <end position="147"/>
    </location>
</feature>
<sequence length="199" mass="21312">MRMNTQVWCFEAIVRLLIVLSVSVSVASATNYTVGEAFGWALEADVQDWCASKSFSVGDNLVFMYKPVMNVLEVNESAYNDCNLDNPISVTGGTLDIVNLDTPGTRYFISGTQGHCSLGMKVRIVVKDRKPKISPRPSPRRSPPPPSNTTNTTPGTPDSPPNDVPPSAPKASPSTAAKIPQKLIISSVGRPTPTVVAVI</sequence>